<evidence type="ECO:0000256" key="1">
    <source>
        <dbReference type="ARBA" id="ARBA00001974"/>
    </source>
</evidence>
<dbReference type="PANTHER" id="PTHR43557:SF2">
    <property type="entry name" value="RIESKE DOMAIN-CONTAINING PROTEIN-RELATED"/>
    <property type="match status" value="1"/>
</dbReference>
<evidence type="ECO:0000256" key="4">
    <source>
        <dbReference type="ARBA" id="ARBA00023002"/>
    </source>
</evidence>
<evidence type="ECO:0000313" key="8">
    <source>
        <dbReference type="Proteomes" id="UP001218231"/>
    </source>
</evidence>
<dbReference type="SUPFAM" id="SSF51905">
    <property type="entry name" value="FAD/NAD(P)-binding domain"/>
    <property type="match status" value="2"/>
</dbReference>
<dbReference type="Pfam" id="PF07992">
    <property type="entry name" value="Pyr_redox_2"/>
    <property type="match status" value="1"/>
</dbReference>
<dbReference type="SUPFAM" id="SSF55424">
    <property type="entry name" value="FAD/NAD-linked reductases, dimerisation (C-terminal) domain"/>
    <property type="match status" value="1"/>
</dbReference>
<feature type="domain" description="FAD/NAD(P)-binding" evidence="5">
    <location>
        <begin position="7"/>
        <end position="301"/>
    </location>
</feature>
<keyword evidence="7" id="KW-0614">Plasmid</keyword>
<dbReference type="PANTHER" id="PTHR43557">
    <property type="entry name" value="APOPTOSIS-INDUCING FACTOR 1"/>
    <property type="match status" value="1"/>
</dbReference>
<protein>
    <submittedName>
        <fullName evidence="7">FAD-dependent oxidoreductase</fullName>
    </submittedName>
</protein>
<dbReference type="Gene3D" id="3.50.50.60">
    <property type="entry name" value="FAD/NAD(P)-binding domain"/>
    <property type="match status" value="2"/>
</dbReference>
<comment type="cofactor">
    <cofactor evidence="1">
        <name>FAD</name>
        <dbReference type="ChEBI" id="CHEBI:57692"/>
    </cofactor>
</comment>
<dbReference type="PRINTS" id="PR00368">
    <property type="entry name" value="FADPNR"/>
</dbReference>
<dbReference type="EMBL" id="CP117418">
    <property type="protein sequence ID" value="WCT79387.1"/>
    <property type="molecule type" value="Genomic_DNA"/>
</dbReference>
<dbReference type="InterPro" id="IPR050446">
    <property type="entry name" value="FAD-oxidoreductase/Apoptosis"/>
</dbReference>
<evidence type="ECO:0000313" key="7">
    <source>
        <dbReference type="EMBL" id="WCT79387.1"/>
    </source>
</evidence>
<geneLocation type="plasmid" evidence="7 8">
    <name>unnamed1</name>
</geneLocation>
<dbReference type="PRINTS" id="PR00411">
    <property type="entry name" value="PNDRDTASEI"/>
</dbReference>
<feature type="domain" description="Reductase C-terminal" evidence="6">
    <location>
        <begin position="320"/>
        <end position="402"/>
    </location>
</feature>
<dbReference type="InterPro" id="IPR016156">
    <property type="entry name" value="FAD/NAD-linked_Rdtase_dimer_sf"/>
</dbReference>
<dbReference type="Pfam" id="PF14759">
    <property type="entry name" value="Reductase_C"/>
    <property type="match status" value="1"/>
</dbReference>
<dbReference type="RefSeq" id="WP_273619664.1">
    <property type="nucleotide sequence ID" value="NZ_CP117418.1"/>
</dbReference>
<evidence type="ECO:0000256" key="2">
    <source>
        <dbReference type="ARBA" id="ARBA00022630"/>
    </source>
</evidence>
<accession>A0ABY7U1I8</accession>
<keyword evidence="4" id="KW-0560">Oxidoreductase</keyword>
<keyword evidence="8" id="KW-1185">Reference proteome</keyword>
<keyword evidence="3" id="KW-0274">FAD</keyword>
<keyword evidence="2" id="KW-0285">Flavoprotein</keyword>
<evidence type="ECO:0000256" key="3">
    <source>
        <dbReference type="ARBA" id="ARBA00022827"/>
    </source>
</evidence>
<dbReference type="Proteomes" id="UP001218231">
    <property type="component" value="Plasmid unnamed1"/>
</dbReference>
<evidence type="ECO:0000259" key="5">
    <source>
        <dbReference type="Pfam" id="PF07992"/>
    </source>
</evidence>
<dbReference type="InterPro" id="IPR023753">
    <property type="entry name" value="FAD/NAD-binding_dom"/>
</dbReference>
<dbReference type="InterPro" id="IPR028202">
    <property type="entry name" value="Reductase_C"/>
</dbReference>
<proteinExistence type="predicted"/>
<reference evidence="7 8" key="1">
    <citation type="submission" date="2023-02" db="EMBL/GenBank/DDBJ databases">
        <title>Genome sequence of Novosphingobium humi KACC 19094.</title>
        <authorList>
            <person name="Kim S."/>
            <person name="Heo J."/>
            <person name="Kwon S.-W."/>
        </authorList>
    </citation>
    <scope>NUCLEOTIDE SEQUENCE [LARGE SCALE GENOMIC DNA]</scope>
    <source>
        <strain evidence="7 8">KACC 19094</strain>
        <plasmid evidence="7 8">unnamed1</plasmid>
    </source>
</reference>
<dbReference type="Gene3D" id="3.30.390.30">
    <property type="match status" value="1"/>
</dbReference>
<sequence>MTVPCFLILGAGHAGTAAASAMRAAGFAGRIVMVGDDPHLPYERPPLSKEALRGADGAAPPIYPANFYADRAIELKLGQAATAIDPGAQVVTLASGESIGFDKLLIATGARARRYPLLDGLGDAAHVLRSADDARRLRAELVPGRRLLVVGGGVIGLEVAATACALGLSVEVIERAPRLLARGAPGPLADLLALAHRDHGVALHCGVELANAARDGGNVRLTCAQGRDFTGDLVVYGIGVTLNDELAAAAGLAMEDGILVDAQGRTSHPAIYAAGDIARQDHAFIGGAVRQETWANALHQGAAAARAMVTGEAAAHEVPWYWTDQFGVNYQVAGRTTAQRWIARSGPDGRPRMIFGWSEGVLTGAVGVDAGADMRIARKLIGQGARVDPAVLADPGVALRKVGSHIQSA</sequence>
<evidence type="ECO:0000259" key="6">
    <source>
        <dbReference type="Pfam" id="PF14759"/>
    </source>
</evidence>
<organism evidence="7 8">
    <name type="scientific">Novosphingobium humi</name>
    <dbReference type="NCBI Taxonomy" id="2282397"/>
    <lineage>
        <taxon>Bacteria</taxon>
        <taxon>Pseudomonadati</taxon>
        <taxon>Pseudomonadota</taxon>
        <taxon>Alphaproteobacteria</taxon>
        <taxon>Sphingomonadales</taxon>
        <taxon>Sphingomonadaceae</taxon>
        <taxon>Novosphingobium</taxon>
    </lineage>
</organism>
<dbReference type="InterPro" id="IPR036188">
    <property type="entry name" value="FAD/NAD-bd_sf"/>
</dbReference>
<name>A0ABY7U1I8_9SPHN</name>
<gene>
    <name evidence="7" type="ORF">PQ457_20555</name>
</gene>